<sequence length="54" mass="6076">MAESFCWRGDDVTQRQGRGKAARLTGRSVLMAAQVQIHEKIEKNACQRESLSLN</sequence>
<gene>
    <name evidence="1" type="ORF">YSA_02059</name>
</gene>
<name>I3UQW5_PSEPU</name>
<evidence type="ECO:0000313" key="1">
    <source>
        <dbReference type="EMBL" id="AFK67886.1"/>
    </source>
</evidence>
<organism evidence="1 2">
    <name type="scientific">Pseudomonas putida ND6</name>
    <dbReference type="NCBI Taxonomy" id="231023"/>
    <lineage>
        <taxon>Bacteria</taxon>
        <taxon>Pseudomonadati</taxon>
        <taxon>Pseudomonadota</taxon>
        <taxon>Gammaproteobacteria</taxon>
        <taxon>Pseudomonadales</taxon>
        <taxon>Pseudomonadaceae</taxon>
        <taxon>Pseudomonas</taxon>
    </lineage>
</organism>
<dbReference type="AlphaFoldDB" id="I3UQW5"/>
<dbReference type="EMBL" id="CP003588">
    <property type="protein sequence ID" value="AFK67886.1"/>
    <property type="molecule type" value="Genomic_DNA"/>
</dbReference>
<dbReference type="Proteomes" id="UP000005268">
    <property type="component" value="Chromosome"/>
</dbReference>
<proteinExistence type="predicted"/>
<evidence type="ECO:0000313" key="2">
    <source>
        <dbReference type="Proteomes" id="UP000005268"/>
    </source>
</evidence>
<reference evidence="1 2" key="1">
    <citation type="journal article" date="2012" name="J. Bacteriol.">
        <title>Complete Genome Sequence of the Naphthalene-Degrading Pseudomonas putida Strain ND6.</title>
        <authorList>
            <person name="Li S."/>
            <person name="Zhao H."/>
            <person name="Li Y."/>
            <person name="Niu S."/>
            <person name="Cai B."/>
        </authorList>
    </citation>
    <scope>NUCLEOTIDE SEQUENCE [LARGE SCALE GENOMIC DNA]</scope>
    <source>
        <strain evidence="1 2">ND6</strain>
    </source>
</reference>
<dbReference type="HOGENOM" id="CLU_3047071_0_0_6"/>
<dbReference type="KEGG" id="ppi:YSA_02059"/>
<protein>
    <submittedName>
        <fullName evidence="1">Uncharacterized protein</fullName>
    </submittedName>
</protein>
<accession>I3UQW5</accession>